<dbReference type="PIRSF" id="PIRSF001413">
    <property type="entry name" value="Trp_syn_beta"/>
    <property type="match status" value="1"/>
</dbReference>
<evidence type="ECO:0000256" key="7">
    <source>
        <dbReference type="ARBA" id="ARBA00022822"/>
    </source>
</evidence>
<proteinExistence type="inferred from homology"/>
<keyword evidence="10 13" id="KW-0057">Aromatic amino acid biosynthesis</keyword>
<dbReference type="InterPro" id="IPR023026">
    <property type="entry name" value="Trp_synth_beta/beta-like"/>
</dbReference>
<evidence type="ECO:0000256" key="8">
    <source>
        <dbReference type="ARBA" id="ARBA00022898"/>
    </source>
</evidence>
<feature type="modified residue" description="N6-(pyridoxal phosphate)lysine" evidence="13">
    <location>
        <position position="96"/>
    </location>
</feature>
<evidence type="ECO:0000256" key="13">
    <source>
        <dbReference type="HAMAP-Rule" id="MF_00133"/>
    </source>
</evidence>
<evidence type="ECO:0000256" key="4">
    <source>
        <dbReference type="ARBA" id="ARBA00009982"/>
    </source>
</evidence>
<dbReference type="NCBIfam" id="TIGR00263">
    <property type="entry name" value="trpB"/>
    <property type="match status" value="1"/>
</dbReference>
<gene>
    <name evidence="13" type="primary">trpB</name>
    <name evidence="15" type="ORF">PROPJV5_0041</name>
</gene>
<dbReference type="EC" id="4.2.1.20" evidence="13"/>
<keyword evidence="7 13" id="KW-0822">Tryptophan biosynthesis</keyword>
<comment type="pathway">
    <text evidence="3 13">Amino-acid biosynthesis; L-tryptophan biosynthesis; L-tryptophan from chorismate: step 5/5.</text>
</comment>
<dbReference type="Pfam" id="PF00291">
    <property type="entry name" value="PALP"/>
    <property type="match status" value="1"/>
</dbReference>
<dbReference type="GO" id="GO:0005737">
    <property type="term" value="C:cytoplasm"/>
    <property type="evidence" value="ECO:0007669"/>
    <property type="project" value="TreeGrafter"/>
</dbReference>
<dbReference type="InterPro" id="IPR016160">
    <property type="entry name" value="Ald_DH_CS_CYS"/>
</dbReference>
<keyword evidence="8 13" id="KW-0663">Pyridoxal phosphate</keyword>
<comment type="catalytic activity">
    <reaction evidence="12 13">
        <text>(1S,2R)-1-C-(indol-3-yl)glycerol 3-phosphate + L-serine = D-glyceraldehyde 3-phosphate + L-tryptophan + H2O</text>
        <dbReference type="Rhea" id="RHEA:10532"/>
        <dbReference type="ChEBI" id="CHEBI:15377"/>
        <dbReference type="ChEBI" id="CHEBI:33384"/>
        <dbReference type="ChEBI" id="CHEBI:57912"/>
        <dbReference type="ChEBI" id="CHEBI:58866"/>
        <dbReference type="ChEBI" id="CHEBI:59776"/>
        <dbReference type="EC" id="4.2.1.20"/>
    </reaction>
</comment>
<evidence type="ECO:0000256" key="5">
    <source>
        <dbReference type="ARBA" id="ARBA00011270"/>
    </source>
</evidence>
<evidence type="ECO:0000256" key="2">
    <source>
        <dbReference type="ARBA" id="ARBA00002786"/>
    </source>
</evidence>
<name>A0A375HX34_9ACTN</name>
<evidence type="ECO:0000256" key="12">
    <source>
        <dbReference type="ARBA" id="ARBA00049047"/>
    </source>
</evidence>
<dbReference type="PANTHER" id="PTHR48077">
    <property type="entry name" value="TRYPTOPHAN SYNTHASE-RELATED"/>
    <property type="match status" value="1"/>
</dbReference>
<dbReference type="InterPro" id="IPR001926">
    <property type="entry name" value="TrpB-like_PALP"/>
</dbReference>
<dbReference type="CDD" id="cd06446">
    <property type="entry name" value="Trp-synth_B"/>
    <property type="match status" value="1"/>
</dbReference>
<reference evidence="16" key="1">
    <citation type="submission" date="2018-02" db="EMBL/GenBank/DDBJ databases">
        <authorList>
            <person name="Hornung B."/>
        </authorList>
    </citation>
    <scope>NUCLEOTIDE SEQUENCE [LARGE SCALE GENOMIC DNA]</scope>
</reference>
<dbReference type="FunFam" id="3.40.50.1100:FF:000004">
    <property type="entry name" value="Tryptophan synthase beta chain"/>
    <property type="match status" value="1"/>
</dbReference>
<evidence type="ECO:0000259" key="14">
    <source>
        <dbReference type="Pfam" id="PF00291"/>
    </source>
</evidence>
<dbReference type="SUPFAM" id="SSF53686">
    <property type="entry name" value="Tryptophan synthase beta subunit-like PLP-dependent enzymes"/>
    <property type="match status" value="1"/>
</dbReference>
<keyword evidence="9" id="KW-0560">Oxidoreductase</keyword>
<dbReference type="RefSeq" id="WP_182858497.1">
    <property type="nucleotide sequence ID" value="NZ_OMOH01000001.1"/>
</dbReference>
<organism evidence="15 16">
    <name type="scientific">Propionibacterium ruminifibrarum</name>
    <dbReference type="NCBI Taxonomy" id="1962131"/>
    <lineage>
        <taxon>Bacteria</taxon>
        <taxon>Bacillati</taxon>
        <taxon>Actinomycetota</taxon>
        <taxon>Actinomycetes</taxon>
        <taxon>Propionibacteriales</taxon>
        <taxon>Propionibacteriaceae</taxon>
        <taxon>Propionibacterium</taxon>
    </lineage>
</organism>
<feature type="domain" description="Tryptophan synthase beta chain-like PALP" evidence="14">
    <location>
        <begin position="59"/>
        <end position="372"/>
    </location>
</feature>
<dbReference type="FunFam" id="3.40.50.1100:FF:000001">
    <property type="entry name" value="Tryptophan synthase beta chain"/>
    <property type="match status" value="1"/>
</dbReference>
<dbReference type="InterPro" id="IPR036052">
    <property type="entry name" value="TrpB-like_PALP_sf"/>
</dbReference>
<comment type="cofactor">
    <cofactor evidence="1 13">
        <name>pyridoxal 5'-phosphate</name>
        <dbReference type="ChEBI" id="CHEBI:597326"/>
    </cofactor>
</comment>
<evidence type="ECO:0000256" key="3">
    <source>
        <dbReference type="ARBA" id="ARBA00004733"/>
    </source>
</evidence>
<dbReference type="Proteomes" id="UP000265962">
    <property type="component" value="Unassembled WGS sequence"/>
</dbReference>
<sequence>MSEIVSGALPDALGHYGPFGGRFVPEALMAALQELSEAFEASRNDPEFAAELADLQVNYAGRPSPISEARNFGERCCGGARILLKREDLNHTGSHKINNVLGQGLLTRRMGKKRVIAETGAGQHGVATATIAALMGFECRVYMGRVDTDRQALNVARMQLLGAEVVAVEAGSATLKDAMNEAMRDWVTNVDTTHYLIGSASGPYPFPKMVKQFQSVISAESRAQMLDRFGVLPDAVCACVGGGSNAIGSFAEYIGDDDVALYGFEAGGSGVETGEHAASINGGSVGVLHGTRTFVLQDDDGQTVESHSISAGLDYPGVGPEHAYLAQTGRAHYEPVNDDEAMTALDQLTRCEGIMPAIESAHAIAGARRLALRMLAERPDHRPTILVTVSGRGDKDADTAMRYFGVHGDVDATTGRMS</sequence>
<comment type="subunit">
    <text evidence="5 13">Tetramer of two alpha and two beta chains.</text>
</comment>
<dbReference type="UniPathway" id="UPA00035">
    <property type="reaction ID" value="UER00044"/>
</dbReference>
<dbReference type="PROSITE" id="PS00070">
    <property type="entry name" value="ALDEHYDE_DEHYDR_CYS"/>
    <property type="match status" value="1"/>
</dbReference>
<dbReference type="PANTHER" id="PTHR48077:SF3">
    <property type="entry name" value="TRYPTOPHAN SYNTHASE"/>
    <property type="match status" value="1"/>
</dbReference>
<evidence type="ECO:0000256" key="10">
    <source>
        <dbReference type="ARBA" id="ARBA00023141"/>
    </source>
</evidence>
<comment type="similarity">
    <text evidence="4 13">Belongs to the TrpB family.</text>
</comment>
<dbReference type="GO" id="GO:0016491">
    <property type="term" value="F:oxidoreductase activity"/>
    <property type="evidence" value="ECO:0007669"/>
    <property type="project" value="UniProtKB-KW"/>
</dbReference>
<dbReference type="AlphaFoldDB" id="A0A375HX34"/>
<keyword evidence="11 13" id="KW-0456">Lyase</keyword>
<dbReference type="EMBL" id="OMOH01000001">
    <property type="protein sequence ID" value="SPF67033.1"/>
    <property type="molecule type" value="Genomic_DNA"/>
</dbReference>
<dbReference type="InterPro" id="IPR006654">
    <property type="entry name" value="Trp_synth_beta"/>
</dbReference>
<accession>A0A375HX34</accession>
<evidence type="ECO:0000256" key="6">
    <source>
        <dbReference type="ARBA" id="ARBA00022605"/>
    </source>
</evidence>
<evidence type="ECO:0000256" key="9">
    <source>
        <dbReference type="ARBA" id="ARBA00023002"/>
    </source>
</evidence>
<keyword evidence="16" id="KW-1185">Reference proteome</keyword>
<protein>
    <recommendedName>
        <fullName evidence="13">Tryptophan synthase beta chain</fullName>
        <ecNumber evidence="13">4.2.1.20</ecNumber>
    </recommendedName>
</protein>
<evidence type="ECO:0000256" key="1">
    <source>
        <dbReference type="ARBA" id="ARBA00001933"/>
    </source>
</evidence>
<dbReference type="PROSITE" id="PS00168">
    <property type="entry name" value="TRP_SYNTHASE_BETA"/>
    <property type="match status" value="1"/>
</dbReference>
<evidence type="ECO:0000313" key="15">
    <source>
        <dbReference type="EMBL" id="SPF67033.1"/>
    </source>
</evidence>
<evidence type="ECO:0000313" key="16">
    <source>
        <dbReference type="Proteomes" id="UP000265962"/>
    </source>
</evidence>
<keyword evidence="6 13" id="KW-0028">Amino-acid biosynthesis</keyword>
<comment type="function">
    <text evidence="2 13">The beta subunit is responsible for the synthesis of L-tryptophan from indole and L-serine.</text>
</comment>
<dbReference type="Gene3D" id="3.40.50.1100">
    <property type="match status" value="2"/>
</dbReference>
<dbReference type="HAMAP" id="MF_00133">
    <property type="entry name" value="Trp_synth_beta"/>
    <property type="match status" value="1"/>
</dbReference>
<dbReference type="GO" id="GO:0004834">
    <property type="term" value="F:tryptophan synthase activity"/>
    <property type="evidence" value="ECO:0007669"/>
    <property type="project" value="UniProtKB-UniRule"/>
</dbReference>
<dbReference type="InterPro" id="IPR006653">
    <property type="entry name" value="Trp_synth_b_CS"/>
</dbReference>
<evidence type="ECO:0000256" key="11">
    <source>
        <dbReference type="ARBA" id="ARBA00023239"/>
    </source>
</evidence>